<sequence>MTPEEEAKIDVLLRSMWERHLPTLYERLDLLDRAASEAASGTMSETLRAQAFEVAHKLSGSLGMFGYHHGTEIARQMEQILKTLTSDSHSDLTSLTTELRQTLLGK</sequence>
<evidence type="ECO:0000313" key="3">
    <source>
        <dbReference type="EMBL" id="XBH11694.1"/>
    </source>
</evidence>
<organism evidence="4">
    <name type="scientific">Edaphobacter paludis</name>
    <dbReference type="NCBI Taxonomy" id="3035702"/>
    <lineage>
        <taxon>Bacteria</taxon>
        <taxon>Pseudomonadati</taxon>
        <taxon>Acidobacteriota</taxon>
        <taxon>Terriglobia</taxon>
        <taxon>Terriglobales</taxon>
        <taxon>Acidobacteriaceae</taxon>
        <taxon>Edaphobacter</taxon>
    </lineage>
</organism>
<dbReference type="GO" id="GO:0004672">
    <property type="term" value="F:protein kinase activity"/>
    <property type="evidence" value="ECO:0007669"/>
    <property type="project" value="UniProtKB-ARBA"/>
</dbReference>
<dbReference type="EMBL" id="CP121194">
    <property type="protein sequence ID" value="XBH11694.1"/>
    <property type="molecule type" value="Genomic_DNA"/>
</dbReference>
<evidence type="ECO:0000313" key="4">
    <source>
        <dbReference type="EMBL" id="XBH15223.1"/>
    </source>
</evidence>
<proteinExistence type="predicted"/>
<reference evidence="4" key="1">
    <citation type="submission" date="2023-03" db="EMBL/GenBank/DDBJ databases">
        <title>Edaphobacter sp.</title>
        <authorList>
            <person name="Huber K.J."/>
            <person name="Papendorf J."/>
            <person name="Pilke C."/>
            <person name="Bunk B."/>
            <person name="Sproeer C."/>
            <person name="Pester M."/>
        </authorList>
    </citation>
    <scope>NUCLEOTIDE SEQUENCE</scope>
    <source>
        <strain evidence="3">DSM 109919</strain>
        <strain evidence="4">DSM 109920</strain>
    </source>
</reference>
<gene>
    <name evidence="3" type="ORF">P4G45_08210</name>
    <name evidence="4" type="ORF">P8936_08675</name>
</gene>
<name>A0AAU7DDM4_9BACT</name>
<accession>A0AAU7DDM4</accession>
<dbReference type="GO" id="GO:0000160">
    <property type="term" value="P:phosphorelay signal transduction system"/>
    <property type="evidence" value="ECO:0007669"/>
    <property type="project" value="InterPro"/>
</dbReference>
<dbReference type="RefSeq" id="WP_348269184.1">
    <property type="nucleotide sequence ID" value="NZ_CP121194.1"/>
</dbReference>
<dbReference type="AlphaFoldDB" id="A0AAU7DDM4"/>
<dbReference type="SUPFAM" id="SSF47226">
    <property type="entry name" value="Histidine-containing phosphotransfer domain, HPT domain"/>
    <property type="match status" value="1"/>
</dbReference>
<dbReference type="InterPro" id="IPR036641">
    <property type="entry name" value="HPT_dom_sf"/>
</dbReference>
<dbReference type="Pfam" id="PF01627">
    <property type="entry name" value="Hpt"/>
    <property type="match status" value="1"/>
</dbReference>
<evidence type="ECO:0000256" key="1">
    <source>
        <dbReference type="PROSITE-ProRule" id="PRU00110"/>
    </source>
</evidence>
<dbReference type="InterPro" id="IPR008207">
    <property type="entry name" value="Sig_transdc_His_kin_Hpt_dom"/>
</dbReference>
<dbReference type="EMBL" id="CP121195">
    <property type="protein sequence ID" value="XBH15223.1"/>
    <property type="molecule type" value="Genomic_DNA"/>
</dbReference>
<dbReference type="KEGG" id="epl:P4G45_08210"/>
<dbReference type="Gene3D" id="1.20.120.160">
    <property type="entry name" value="HPT domain"/>
    <property type="match status" value="1"/>
</dbReference>
<feature type="modified residue" description="Phosphohistidine" evidence="1">
    <location>
        <position position="56"/>
    </location>
</feature>
<accession>A0AAU7D319</accession>
<feature type="domain" description="HPt" evidence="2">
    <location>
        <begin position="9"/>
        <end position="106"/>
    </location>
</feature>
<keyword evidence="1" id="KW-0597">Phosphoprotein</keyword>
<protein>
    <submittedName>
        <fullName evidence="4">Hpt domain-containing protein</fullName>
    </submittedName>
</protein>
<dbReference type="PROSITE" id="PS50894">
    <property type="entry name" value="HPT"/>
    <property type="match status" value="1"/>
</dbReference>
<evidence type="ECO:0000259" key="2">
    <source>
        <dbReference type="PROSITE" id="PS50894"/>
    </source>
</evidence>